<proteinExistence type="predicted"/>
<reference evidence="2 3" key="1">
    <citation type="journal article" date="2019" name="Nat. Ecol. Evol.">
        <title>Megaphylogeny resolves global patterns of mushroom evolution.</title>
        <authorList>
            <person name="Varga T."/>
            <person name="Krizsan K."/>
            <person name="Foldi C."/>
            <person name="Dima B."/>
            <person name="Sanchez-Garcia M."/>
            <person name="Sanchez-Ramirez S."/>
            <person name="Szollosi G.J."/>
            <person name="Szarkandi J.G."/>
            <person name="Papp V."/>
            <person name="Albert L."/>
            <person name="Andreopoulos W."/>
            <person name="Angelini C."/>
            <person name="Antonin V."/>
            <person name="Barry K.W."/>
            <person name="Bougher N.L."/>
            <person name="Buchanan P."/>
            <person name="Buyck B."/>
            <person name="Bense V."/>
            <person name="Catcheside P."/>
            <person name="Chovatia M."/>
            <person name="Cooper J."/>
            <person name="Damon W."/>
            <person name="Desjardin D."/>
            <person name="Finy P."/>
            <person name="Geml J."/>
            <person name="Haridas S."/>
            <person name="Hughes K."/>
            <person name="Justo A."/>
            <person name="Karasinski D."/>
            <person name="Kautmanova I."/>
            <person name="Kiss B."/>
            <person name="Kocsube S."/>
            <person name="Kotiranta H."/>
            <person name="LaButti K.M."/>
            <person name="Lechner B.E."/>
            <person name="Liimatainen K."/>
            <person name="Lipzen A."/>
            <person name="Lukacs Z."/>
            <person name="Mihaltcheva S."/>
            <person name="Morgado L.N."/>
            <person name="Niskanen T."/>
            <person name="Noordeloos M.E."/>
            <person name="Ohm R.A."/>
            <person name="Ortiz-Santana B."/>
            <person name="Ovrebo C."/>
            <person name="Racz N."/>
            <person name="Riley R."/>
            <person name="Savchenko A."/>
            <person name="Shiryaev A."/>
            <person name="Soop K."/>
            <person name="Spirin V."/>
            <person name="Szebenyi C."/>
            <person name="Tomsovsky M."/>
            <person name="Tulloss R.E."/>
            <person name="Uehling J."/>
            <person name="Grigoriev I.V."/>
            <person name="Vagvolgyi C."/>
            <person name="Papp T."/>
            <person name="Martin F.M."/>
            <person name="Miettinen O."/>
            <person name="Hibbett D.S."/>
            <person name="Nagy L.G."/>
        </authorList>
    </citation>
    <scope>NUCLEOTIDE SEQUENCE [LARGE SCALE GENOMIC DNA]</scope>
    <source>
        <strain evidence="2 3">HHB13444</strain>
    </source>
</reference>
<dbReference type="STRING" id="1314778.A0A5C3PG59"/>
<accession>A0A5C3PG59</accession>
<evidence type="ECO:0000256" key="1">
    <source>
        <dbReference type="SAM" id="MobiDB-lite"/>
    </source>
</evidence>
<dbReference type="InParanoid" id="A0A5C3PG59"/>
<gene>
    <name evidence="2" type="ORF">K466DRAFT_664891</name>
</gene>
<feature type="region of interest" description="Disordered" evidence="1">
    <location>
        <begin position="118"/>
        <end position="137"/>
    </location>
</feature>
<dbReference type="Proteomes" id="UP000308197">
    <property type="component" value="Unassembled WGS sequence"/>
</dbReference>
<sequence>MSAAVPLSPSFVSLSTATTSDSDSLDAPATPKVRFEQECVLIPDPVHISRLPRLVTKSYSLPLWKRKRDPSVVSESEDEAPVVLKVSVPSITTKVRSPSRDAAHRPLVSCLVQAESSTSTASHAIPPHRGRPRRASLPAPVQADAVTVPLRSCCPQCYHSIDKCMKEGDHWEVHFSRGASRRRRSVSDAHTPSRSRHCVRDAMPGFDAIVAVDEVEQRRKSTEIDPLTALTAAMHIANVSPSQQMEDFPLRRALSLPDAVYPSCARVLPDLRPCALSPPILEEDELRPSPRRTPISSPLGSTTNLPSTPIVHAVRTAAVAKSAPIPISPRTPSPGPENSMLEIVDDTLSSSPPSLTPPAPVLEKEYTTSYFPAHYPGHARGISLDSPSSSPSSSPRLEHTRPGFTLDSPSAARRSPLKALPASIFRASSQVLKGISGMSGTPMSL</sequence>
<evidence type="ECO:0000313" key="3">
    <source>
        <dbReference type="Proteomes" id="UP000308197"/>
    </source>
</evidence>
<organism evidence="2 3">
    <name type="scientific">Polyporus arcularius HHB13444</name>
    <dbReference type="NCBI Taxonomy" id="1314778"/>
    <lineage>
        <taxon>Eukaryota</taxon>
        <taxon>Fungi</taxon>
        <taxon>Dikarya</taxon>
        <taxon>Basidiomycota</taxon>
        <taxon>Agaricomycotina</taxon>
        <taxon>Agaricomycetes</taxon>
        <taxon>Polyporales</taxon>
        <taxon>Polyporaceae</taxon>
        <taxon>Polyporus</taxon>
    </lineage>
</organism>
<dbReference type="EMBL" id="ML211289">
    <property type="protein sequence ID" value="TFK84873.1"/>
    <property type="molecule type" value="Genomic_DNA"/>
</dbReference>
<protein>
    <submittedName>
        <fullName evidence="2">Uncharacterized protein</fullName>
    </submittedName>
</protein>
<feature type="region of interest" description="Disordered" evidence="1">
    <location>
        <begin position="381"/>
        <end position="415"/>
    </location>
</feature>
<feature type="region of interest" description="Disordered" evidence="1">
    <location>
        <begin position="282"/>
        <end position="307"/>
    </location>
</feature>
<feature type="compositionally biased region" description="Low complexity" evidence="1">
    <location>
        <begin position="386"/>
        <end position="395"/>
    </location>
</feature>
<keyword evidence="3" id="KW-1185">Reference proteome</keyword>
<evidence type="ECO:0000313" key="2">
    <source>
        <dbReference type="EMBL" id="TFK84873.1"/>
    </source>
</evidence>
<dbReference type="AlphaFoldDB" id="A0A5C3PG59"/>
<name>A0A5C3PG59_9APHY</name>